<sequence length="196" mass="20043">MDVAEAGTCQIVALQGAASAVIQDLLGEFALRLADSGLRVSGVIESSADKAKPCKAMVLRNLDDERLFSISQDLGPGSQACNLDPEGLVLACAAVQQSIARGTDVVILSKFGKQEAAGGGLADAFGSAIAAGLPIITAVSPAMMVAWSNFAGPFAACVPAEIARGPGWIEAWSGRMVTARSARDMIGSPRERIGLG</sequence>
<dbReference type="RefSeq" id="WP_172235568.1">
    <property type="nucleotide sequence ID" value="NZ_JABFDP010000002.1"/>
</dbReference>
<comment type="caution">
    <text evidence="1">The sequence shown here is derived from an EMBL/GenBank/DDBJ whole genome shotgun (WGS) entry which is preliminary data.</text>
</comment>
<accession>A0ABS5G2Q5</accession>
<dbReference type="Proteomes" id="UP001314635">
    <property type="component" value="Unassembled WGS sequence"/>
</dbReference>
<evidence type="ECO:0000313" key="1">
    <source>
        <dbReference type="EMBL" id="MBR1135554.1"/>
    </source>
</evidence>
<reference evidence="2" key="1">
    <citation type="journal article" date="2021" name="ISME J.">
        <title>Evolutionary origin and ecological implication of a unique nif island in free-living Bradyrhizobium lineages.</title>
        <authorList>
            <person name="Tao J."/>
        </authorList>
    </citation>
    <scope>NUCLEOTIDE SEQUENCE [LARGE SCALE GENOMIC DNA]</scope>
    <source>
        <strain evidence="2">SZCCT0094</strain>
    </source>
</reference>
<proteinExistence type="predicted"/>
<evidence type="ECO:0000313" key="2">
    <source>
        <dbReference type="Proteomes" id="UP001314635"/>
    </source>
</evidence>
<dbReference type="EMBL" id="JAFCLK010000006">
    <property type="protein sequence ID" value="MBR1135554.1"/>
    <property type="molecule type" value="Genomic_DNA"/>
</dbReference>
<organism evidence="1 2">
    <name type="scientific">Bradyrhizobium denitrificans</name>
    <dbReference type="NCBI Taxonomy" id="2734912"/>
    <lineage>
        <taxon>Bacteria</taxon>
        <taxon>Pseudomonadati</taxon>
        <taxon>Pseudomonadota</taxon>
        <taxon>Alphaproteobacteria</taxon>
        <taxon>Hyphomicrobiales</taxon>
        <taxon>Nitrobacteraceae</taxon>
        <taxon>Bradyrhizobium</taxon>
    </lineage>
</organism>
<keyword evidence="2" id="KW-1185">Reference proteome</keyword>
<dbReference type="InterPro" id="IPR018912">
    <property type="entry name" value="DUF2478"/>
</dbReference>
<gene>
    <name evidence="1" type="ORF">JQ619_07240</name>
</gene>
<name>A0ABS5G2Q5_9BRAD</name>
<dbReference type="Pfam" id="PF10649">
    <property type="entry name" value="DUF2478"/>
    <property type="match status" value="1"/>
</dbReference>
<protein>
    <submittedName>
        <fullName evidence="1">DUF2478 domain-containing protein</fullName>
    </submittedName>
</protein>